<dbReference type="EMBL" id="PZQS01000002">
    <property type="protein sequence ID" value="PVD36278.1"/>
    <property type="molecule type" value="Genomic_DNA"/>
</dbReference>
<dbReference type="SUPFAM" id="SSF56436">
    <property type="entry name" value="C-type lectin-like"/>
    <property type="match status" value="1"/>
</dbReference>
<reference evidence="3 4" key="1">
    <citation type="submission" date="2018-04" db="EMBL/GenBank/DDBJ databases">
        <title>The genome of golden apple snail Pomacea canaliculata provides insight into stress tolerance and invasive adaptation.</title>
        <authorList>
            <person name="Liu C."/>
            <person name="Liu B."/>
            <person name="Ren Y."/>
            <person name="Zhang Y."/>
            <person name="Wang H."/>
            <person name="Li S."/>
            <person name="Jiang F."/>
            <person name="Yin L."/>
            <person name="Zhang G."/>
            <person name="Qian W."/>
            <person name="Fan W."/>
        </authorList>
    </citation>
    <scope>NUCLEOTIDE SEQUENCE [LARGE SCALE GENOMIC DNA]</scope>
    <source>
        <strain evidence="3">SZHN2017</strain>
        <tissue evidence="3">Muscle</tissue>
    </source>
</reference>
<feature type="domain" description="C-type lectin" evidence="2">
    <location>
        <begin position="163"/>
        <end position="292"/>
    </location>
</feature>
<gene>
    <name evidence="3" type="ORF">C0Q70_03256</name>
</gene>
<keyword evidence="4" id="KW-1185">Reference proteome</keyword>
<protein>
    <recommendedName>
        <fullName evidence="2">C-type lectin domain-containing protein</fullName>
    </recommendedName>
</protein>
<evidence type="ECO:0000256" key="1">
    <source>
        <dbReference type="ARBA" id="ARBA00023157"/>
    </source>
</evidence>
<sequence>MSTNVVIAAVTGGQTIHSPVQDIQDMKDLIVVATPRKHFTQQDVIHVTTPRSSHEARGVHTSTRILSSTTTSARLSSFHKEGMNHTLYYFVLPVTPISTVTDGQGGTPRFLLRHALRPTGSLSSKSHVTLPTAAMLSLLVSTILLVAVAGQEIIRCPGGFQLSGNSCYKVIRDNATYPEAQVACRLIDSYLVSVESASEMESLASFLNKVAGDITEFPADYFWTSGNDLQIEGQWTWRQQKQTNIVVANWKNGKAPVSTSKISDKNCIAVQQSASYQWVNHKCSKIFPYVCETSALPVEIQPVYS</sequence>
<comment type="caution">
    <text evidence="3">The sequence shown here is derived from an EMBL/GenBank/DDBJ whole genome shotgun (WGS) entry which is preliminary data.</text>
</comment>
<dbReference type="Proteomes" id="UP000245119">
    <property type="component" value="Linkage Group LG2"/>
</dbReference>
<accession>A0A2T7PS85</accession>
<dbReference type="PROSITE" id="PS50041">
    <property type="entry name" value="C_TYPE_LECTIN_2"/>
    <property type="match status" value="1"/>
</dbReference>
<organism evidence="3 4">
    <name type="scientific">Pomacea canaliculata</name>
    <name type="common">Golden apple snail</name>
    <dbReference type="NCBI Taxonomy" id="400727"/>
    <lineage>
        <taxon>Eukaryota</taxon>
        <taxon>Metazoa</taxon>
        <taxon>Spiralia</taxon>
        <taxon>Lophotrochozoa</taxon>
        <taxon>Mollusca</taxon>
        <taxon>Gastropoda</taxon>
        <taxon>Caenogastropoda</taxon>
        <taxon>Architaenioglossa</taxon>
        <taxon>Ampullarioidea</taxon>
        <taxon>Ampullariidae</taxon>
        <taxon>Pomacea</taxon>
    </lineage>
</organism>
<evidence type="ECO:0000259" key="2">
    <source>
        <dbReference type="PROSITE" id="PS50041"/>
    </source>
</evidence>
<dbReference type="InterPro" id="IPR018378">
    <property type="entry name" value="C-type_lectin_CS"/>
</dbReference>
<dbReference type="CDD" id="cd00037">
    <property type="entry name" value="CLECT"/>
    <property type="match status" value="1"/>
</dbReference>
<evidence type="ECO:0000313" key="4">
    <source>
        <dbReference type="Proteomes" id="UP000245119"/>
    </source>
</evidence>
<dbReference type="SMART" id="SM00034">
    <property type="entry name" value="CLECT"/>
    <property type="match status" value="1"/>
</dbReference>
<dbReference type="InterPro" id="IPR016186">
    <property type="entry name" value="C-type_lectin-like/link_sf"/>
</dbReference>
<name>A0A2T7PS85_POMCA</name>
<dbReference type="PROSITE" id="PS00615">
    <property type="entry name" value="C_TYPE_LECTIN_1"/>
    <property type="match status" value="1"/>
</dbReference>
<dbReference type="InterPro" id="IPR016187">
    <property type="entry name" value="CTDL_fold"/>
</dbReference>
<dbReference type="PANTHER" id="PTHR22803">
    <property type="entry name" value="MANNOSE, PHOSPHOLIPASE, LECTIN RECEPTOR RELATED"/>
    <property type="match status" value="1"/>
</dbReference>
<dbReference type="Pfam" id="PF00059">
    <property type="entry name" value="Lectin_C"/>
    <property type="match status" value="1"/>
</dbReference>
<dbReference type="InterPro" id="IPR001304">
    <property type="entry name" value="C-type_lectin-like"/>
</dbReference>
<dbReference type="AlphaFoldDB" id="A0A2T7PS85"/>
<evidence type="ECO:0000313" key="3">
    <source>
        <dbReference type="EMBL" id="PVD36278.1"/>
    </source>
</evidence>
<dbReference type="InterPro" id="IPR050111">
    <property type="entry name" value="C-type_lectin/snaclec_domain"/>
</dbReference>
<dbReference type="Gene3D" id="3.10.100.10">
    <property type="entry name" value="Mannose-Binding Protein A, subunit A"/>
    <property type="match status" value="1"/>
</dbReference>
<proteinExistence type="predicted"/>
<dbReference type="OrthoDB" id="6046583at2759"/>
<keyword evidence="1" id="KW-1015">Disulfide bond</keyword>